<reference evidence="2" key="1">
    <citation type="journal article" date="2009" name="PLoS Genet.">
        <title>Sequencing, mapping, and analysis of 27,455 maize full-length cDNAs.</title>
        <authorList>
            <person name="Soderlund C."/>
            <person name="Descour A."/>
            <person name="Kudrna D."/>
            <person name="Bomhoff M."/>
            <person name="Boyd L."/>
            <person name="Currie J."/>
            <person name="Angelova A."/>
            <person name="Collura K."/>
            <person name="Wissotski M."/>
            <person name="Ashley E."/>
            <person name="Morrow D."/>
            <person name="Fernandes J."/>
            <person name="Walbot V."/>
            <person name="Yu Y."/>
        </authorList>
    </citation>
    <scope>NUCLEOTIDE SEQUENCE</scope>
    <source>
        <strain evidence="2">B73</strain>
    </source>
</reference>
<proteinExistence type="evidence at transcript level"/>
<feature type="compositionally biased region" description="Basic residues" evidence="1">
    <location>
        <begin position="87"/>
        <end position="99"/>
    </location>
</feature>
<dbReference type="EMBL" id="BT086495">
    <property type="protein sequence ID" value="ACR36848.1"/>
    <property type="molecule type" value="mRNA"/>
</dbReference>
<dbReference type="AlphaFoldDB" id="C4J6P8"/>
<dbReference type="RefSeq" id="NP_001333919.1">
    <property type="nucleotide sequence ID" value="NM_001346990.1"/>
</dbReference>
<name>C4J6P8_MAIZE</name>
<protein>
    <submittedName>
        <fullName evidence="2">Uncharacterized protein</fullName>
    </submittedName>
</protein>
<evidence type="ECO:0000256" key="1">
    <source>
        <dbReference type="SAM" id="MobiDB-lite"/>
    </source>
</evidence>
<sequence>MQNGELNSEHVLLELEVHVPDLRHLHAQHRGLDHVRRRRRPQVGDRRREDPAGARQDRGDRGVAGRGDHHQPVQRSGREEAVEGARRPRTRHRRRRSRGATRELGQRVAARAGELHLLVDLLHLAGFVHKEVPGQAVSDGVDVPGRRPAVGGLRGVRAAGRAGLARRLRPQLLGHRVRGT</sequence>
<dbReference type="GeneID" id="100304260"/>
<feature type="compositionally biased region" description="Basic and acidic residues" evidence="1">
    <location>
        <begin position="42"/>
        <end position="86"/>
    </location>
</feature>
<evidence type="ECO:0000313" key="2">
    <source>
        <dbReference type="EMBL" id="ACR36848.1"/>
    </source>
</evidence>
<dbReference type="OrthoDB" id="1728340at2759"/>
<feature type="region of interest" description="Disordered" evidence="1">
    <location>
        <begin position="28"/>
        <end position="103"/>
    </location>
</feature>
<organism evidence="2">
    <name type="scientific">Zea mays</name>
    <name type="common">Maize</name>
    <dbReference type="NCBI Taxonomy" id="4577"/>
    <lineage>
        <taxon>Eukaryota</taxon>
        <taxon>Viridiplantae</taxon>
        <taxon>Streptophyta</taxon>
        <taxon>Embryophyta</taxon>
        <taxon>Tracheophyta</taxon>
        <taxon>Spermatophyta</taxon>
        <taxon>Magnoliopsida</taxon>
        <taxon>Liliopsida</taxon>
        <taxon>Poales</taxon>
        <taxon>Poaceae</taxon>
        <taxon>PACMAD clade</taxon>
        <taxon>Panicoideae</taxon>
        <taxon>Andropogonodae</taxon>
        <taxon>Andropogoneae</taxon>
        <taxon>Tripsacinae</taxon>
        <taxon>Zea</taxon>
    </lineage>
</organism>
<accession>C4J6P8</accession>